<feature type="transmembrane region" description="Helical" evidence="6">
    <location>
        <begin position="255"/>
        <end position="273"/>
    </location>
</feature>
<reference evidence="7" key="1">
    <citation type="submission" date="2022-06" db="EMBL/GenBank/DDBJ databases">
        <title>Complete genome sequences of two strains of the flax pathogen Septoria linicola.</title>
        <authorList>
            <person name="Lapalu N."/>
            <person name="Simon A."/>
            <person name="Demenou B."/>
            <person name="Paumier D."/>
            <person name="Guillot M.-P."/>
            <person name="Gout L."/>
            <person name="Valade R."/>
        </authorList>
    </citation>
    <scope>NUCLEOTIDE SEQUENCE</scope>
    <source>
        <strain evidence="7">SE15195</strain>
    </source>
</reference>
<feature type="transmembrane region" description="Helical" evidence="6">
    <location>
        <begin position="160"/>
        <end position="186"/>
    </location>
</feature>
<feature type="transmembrane region" description="Helical" evidence="6">
    <location>
        <begin position="128"/>
        <end position="153"/>
    </location>
</feature>
<evidence type="ECO:0000256" key="3">
    <source>
        <dbReference type="ARBA" id="ARBA00022692"/>
    </source>
</evidence>
<dbReference type="GO" id="GO:0005886">
    <property type="term" value="C:plasma membrane"/>
    <property type="evidence" value="ECO:0007669"/>
    <property type="project" value="TreeGrafter"/>
</dbReference>
<keyword evidence="4 6" id="KW-1133">Transmembrane helix</keyword>
<keyword evidence="3 6" id="KW-0812">Transmembrane</keyword>
<evidence type="ECO:0000256" key="2">
    <source>
        <dbReference type="ARBA" id="ARBA00022448"/>
    </source>
</evidence>
<dbReference type="GO" id="GO:0022857">
    <property type="term" value="F:transmembrane transporter activity"/>
    <property type="evidence" value="ECO:0007669"/>
    <property type="project" value="InterPro"/>
</dbReference>
<evidence type="ECO:0000256" key="6">
    <source>
        <dbReference type="SAM" id="Phobius"/>
    </source>
</evidence>
<dbReference type="Pfam" id="PF06609">
    <property type="entry name" value="TRI12"/>
    <property type="match status" value="1"/>
</dbReference>
<evidence type="ECO:0000313" key="8">
    <source>
        <dbReference type="Proteomes" id="UP001056384"/>
    </source>
</evidence>
<dbReference type="EMBL" id="CP099423">
    <property type="protein sequence ID" value="USW54019.1"/>
    <property type="molecule type" value="Genomic_DNA"/>
</dbReference>
<keyword evidence="5 6" id="KW-0472">Membrane</keyword>
<evidence type="ECO:0000256" key="4">
    <source>
        <dbReference type="ARBA" id="ARBA00022989"/>
    </source>
</evidence>
<accession>A0A9Q9ARD1</accession>
<feature type="transmembrane region" description="Helical" evidence="6">
    <location>
        <begin position="104"/>
        <end position="122"/>
    </location>
</feature>
<name>A0A9Q9ARD1_9PEZI</name>
<dbReference type="PANTHER" id="PTHR23501:SF109">
    <property type="entry name" value="MAJOR FACILITATOR SUPERFAMILY (MFS) PROFILE DOMAIN-CONTAINING PROTEIN-RELATED"/>
    <property type="match status" value="1"/>
</dbReference>
<protein>
    <submittedName>
        <fullName evidence="7">Major facilitator transporter Str1/Tri12</fullName>
    </submittedName>
</protein>
<evidence type="ECO:0000313" key="7">
    <source>
        <dbReference type="EMBL" id="USW54019.1"/>
    </source>
</evidence>
<proteinExistence type="predicted"/>
<comment type="subcellular location">
    <subcellularLocation>
        <location evidence="1">Membrane</location>
        <topology evidence="1">Multi-pass membrane protein</topology>
    </subcellularLocation>
</comment>
<organism evidence="7 8">
    <name type="scientific">Septoria linicola</name>
    <dbReference type="NCBI Taxonomy" id="215465"/>
    <lineage>
        <taxon>Eukaryota</taxon>
        <taxon>Fungi</taxon>
        <taxon>Dikarya</taxon>
        <taxon>Ascomycota</taxon>
        <taxon>Pezizomycotina</taxon>
        <taxon>Dothideomycetes</taxon>
        <taxon>Dothideomycetidae</taxon>
        <taxon>Mycosphaerellales</taxon>
        <taxon>Mycosphaerellaceae</taxon>
        <taxon>Septoria</taxon>
    </lineage>
</organism>
<keyword evidence="8" id="KW-1185">Reference proteome</keyword>
<gene>
    <name evidence="7" type="ORF">Slin15195_G073380</name>
</gene>
<dbReference type="AlphaFoldDB" id="A0A9Q9ARD1"/>
<keyword evidence="2" id="KW-0813">Transport</keyword>
<evidence type="ECO:0000256" key="1">
    <source>
        <dbReference type="ARBA" id="ARBA00004141"/>
    </source>
</evidence>
<sequence>MSRWDVWASVIIRSFLSDIRSWFIFGPIRRASQKILLSNYTFVPSACIFLKWEYDLYGKRKQPKRSAAMDPQLACAVVRVADMRSMDLRIRQTSNETPERPLELLSFGVVFMTVFTGALAAINPSTPGMAVAFGTLAAFGIGLLLVPPAAVVACVVTDHLIATAVALVVTLRFVGGAIGYTIYYAIFTNKITSILPTEVGAYAVGAGLAPADATEFVTTLLTAPAQVATLPCVTPAILVAAAEGSRWAYSKALTYVWYTSIPFGVVALVIAVMQPDIRKWMTSHVAVNIGRK</sequence>
<dbReference type="InterPro" id="IPR010573">
    <property type="entry name" value="MFS_Str1/Tri12-like"/>
</dbReference>
<dbReference type="Proteomes" id="UP001056384">
    <property type="component" value="Chromosome 6"/>
</dbReference>
<dbReference type="PANTHER" id="PTHR23501">
    <property type="entry name" value="MAJOR FACILITATOR SUPERFAMILY"/>
    <property type="match status" value="1"/>
</dbReference>
<evidence type="ECO:0000256" key="5">
    <source>
        <dbReference type="ARBA" id="ARBA00023136"/>
    </source>
</evidence>